<dbReference type="Pfam" id="PF00330">
    <property type="entry name" value="Aconitase"/>
    <property type="match status" value="1"/>
</dbReference>
<sequence length="470" mass="51615">MIMAKTLYEKVFDAHVVYEGKNELPILYIDRHLIHEVTSPQAFSGLKMAKRRMARADLTLATIDHDVSTKSVDLNACSDMAKEQITTLMQNTKEFGVRLLGLGDKNQGIVHIVGPELGFTLPGVTLVCGDSHTATHGAFGALAFGIGTSEVEHVMATQTLKQAKLKTMKIECKGQFQKGVYAKDLILYLIAQYGTAKGTGYAIEFCGELIKNLSMEARMTLCNMAIEFGAKVGMIAPDEITFEYIKGKEFAPKGEEFQKYCEYWKSLRSDEGAKYDESITLDVSKIKPQISYGTNPSQVIGIDEKIPKISDFKNQSEQKSLLDALSYVNLEQDQVIEGVKIDIVFIGSCTNGRLEDLKIAADILKGRKIHKNVKALIVPGSMQVRKEAENLGLDKIFIEAGCEWRYAGCSMCLGMNDDKANSGQRVASTSNRNFVGRQGKGSITHLMSPASAAACAIEGVICDNRKYLGV</sequence>
<feature type="binding site" evidence="13">
    <location>
        <position position="409"/>
    </location>
    <ligand>
        <name>[4Fe-4S] cluster</name>
        <dbReference type="ChEBI" id="CHEBI:49883"/>
    </ligand>
</feature>
<evidence type="ECO:0000256" key="5">
    <source>
        <dbReference type="ARBA" id="ARBA00022430"/>
    </source>
</evidence>
<dbReference type="EMBL" id="AACJKW010000013">
    <property type="protein sequence ID" value="EAK8194145.1"/>
    <property type="molecule type" value="Genomic_DNA"/>
</dbReference>
<evidence type="ECO:0000256" key="2">
    <source>
        <dbReference type="ARBA" id="ARBA00002695"/>
    </source>
</evidence>
<dbReference type="EC" id="4.2.1.33" evidence="13"/>
<protein>
    <recommendedName>
        <fullName evidence="13">3-isopropylmalate dehydratase large subunit</fullName>
        <ecNumber evidence="13">4.2.1.33</ecNumber>
    </recommendedName>
    <alternativeName>
        <fullName evidence="13">Alpha-IPM isomerase</fullName>
        <shortName evidence="13">IPMI</shortName>
    </alternativeName>
    <alternativeName>
        <fullName evidence="13">Isopropylmalate isomerase</fullName>
    </alternativeName>
</protein>
<dbReference type="PANTHER" id="PTHR43822">
    <property type="entry name" value="HOMOACONITASE, MITOCHONDRIAL-RELATED"/>
    <property type="match status" value="1"/>
</dbReference>
<keyword evidence="5 13" id="KW-0432">Leucine biosynthesis</keyword>
<dbReference type="HAMAP" id="MF_01026">
    <property type="entry name" value="LeuC_type1"/>
    <property type="match status" value="1"/>
</dbReference>
<dbReference type="PANTHER" id="PTHR43822:SF9">
    <property type="entry name" value="3-ISOPROPYLMALATE DEHYDRATASE"/>
    <property type="match status" value="1"/>
</dbReference>
<comment type="pathway">
    <text evidence="3 13">Amino-acid biosynthesis; L-leucine biosynthesis; L-leucine from 3-methyl-2-oxobutanoate: step 2/4.</text>
</comment>
<evidence type="ECO:0000256" key="9">
    <source>
        <dbReference type="ARBA" id="ARBA00023004"/>
    </source>
</evidence>
<comment type="function">
    <text evidence="2 13">Catalyzes the isomerization between 2-isopropylmalate and 3-isopropylmalate, via the formation of 2-isopropylmaleate.</text>
</comment>
<reference evidence="14 15" key="1">
    <citation type="submission" date="2019-04" db="EMBL/GenBank/DDBJ databases">
        <authorList>
            <person name="Ashton P.M."/>
            <person name="Dallman T."/>
            <person name="Nair S."/>
            <person name="De Pinna E."/>
            <person name="Peters T."/>
            <person name="Grant K."/>
        </authorList>
    </citation>
    <scope>NUCLEOTIDE SEQUENCE [LARGE SCALE GENOMIC DNA]</scope>
    <source>
        <strain evidence="14 15">OXC2299</strain>
    </source>
</reference>
<dbReference type="AlphaFoldDB" id="A0A2R4D0C6"/>
<keyword evidence="8 13" id="KW-0479">Metal-binding</keyword>
<name>A0A2R4D0C6_CAMJU</name>
<comment type="similarity">
    <text evidence="13">Belongs to the aconitase/IPM isomerase family. LeuC type 1 subfamily.</text>
</comment>
<keyword evidence="12 13" id="KW-0100">Branched-chain amino acid biosynthesis</keyword>
<dbReference type="NCBIfam" id="TIGR00170">
    <property type="entry name" value="leuC"/>
    <property type="match status" value="1"/>
</dbReference>
<keyword evidence="9 13" id="KW-0408">Iron</keyword>
<keyword evidence="10 13" id="KW-0411">Iron-sulfur</keyword>
<proteinExistence type="inferred from homology"/>
<evidence type="ECO:0000256" key="10">
    <source>
        <dbReference type="ARBA" id="ARBA00023014"/>
    </source>
</evidence>
<feature type="binding site" evidence="13">
    <location>
        <position position="412"/>
    </location>
    <ligand>
        <name>[4Fe-4S] cluster</name>
        <dbReference type="ChEBI" id="CHEBI:49883"/>
    </ligand>
</feature>
<dbReference type="InterPro" id="IPR004430">
    <property type="entry name" value="3-IsopropMal_deHydase_lsu"/>
</dbReference>
<comment type="caution">
    <text evidence="14">The sequence shown here is derived from an EMBL/GenBank/DDBJ whole genome shotgun (WGS) entry which is preliminary data.</text>
</comment>
<dbReference type="Gene3D" id="3.30.499.10">
    <property type="entry name" value="Aconitase, domain 3"/>
    <property type="match status" value="2"/>
</dbReference>
<evidence type="ECO:0000313" key="15">
    <source>
        <dbReference type="Proteomes" id="UP000358933"/>
    </source>
</evidence>
<dbReference type="PROSITE" id="PS01244">
    <property type="entry name" value="ACONITASE_2"/>
    <property type="match status" value="1"/>
</dbReference>
<organism evidence="14 15">
    <name type="scientific">Campylobacter jejuni</name>
    <dbReference type="NCBI Taxonomy" id="197"/>
    <lineage>
        <taxon>Bacteria</taxon>
        <taxon>Pseudomonadati</taxon>
        <taxon>Campylobacterota</taxon>
        <taxon>Epsilonproteobacteria</taxon>
        <taxon>Campylobacterales</taxon>
        <taxon>Campylobacteraceae</taxon>
        <taxon>Campylobacter</taxon>
    </lineage>
</organism>
<dbReference type="Proteomes" id="UP000358933">
    <property type="component" value="Unassembled WGS sequence"/>
</dbReference>
<dbReference type="InterPro" id="IPR018136">
    <property type="entry name" value="Aconitase_4Fe-4S_BS"/>
</dbReference>
<dbReference type="UniPathway" id="UPA00048">
    <property type="reaction ID" value="UER00071"/>
</dbReference>
<dbReference type="InterPro" id="IPR033941">
    <property type="entry name" value="IPMI_cat"/>
</dbReference>
<evidence type="ECO:0000256" key="13">
    <source>
        <dbReference type="HAMAP-Rule" id="MF_01026"/>
    </source>
</evidence>
<dbReference type="GO" id="GO:0009098">
    <property type="term" value="P:L-leucine biosynthetic process"/>
    <property type="evidence" value="ECO:0007669"/>
    <property type="project" value="UniProtKB-UniRule"/>
</dbReference>
<dbReference type="NCBIfam" id="NF004016">
    <property type="entry name" value="PRK05478.1"/>
    <property type="match status" value="1"/>
</dbReference>
<dbReference type="SUPFAM" id="SSF53732">
    <property type="entry name" value="Aconitase iron-sulfur domain"/>
    <property type="match status" value="1"/>
</dbReference>
<dbReference type="InterPro" id="IPR036008">
    <property type="entry name" value="Aconitase_4Fe-4S_dom"/>
</dbReference>
<evidence type="ECO:0000256" key="8">
    <source>
        <dbReference type="ARBA" id="ARBA00022723"/>
    </source>
</evidence>
<dbReference type="RefSeq" id="WP_072233177.1">
    <property type="nucleotide sequence ID" value="NZ_AP028335.1"/>
</dbReference>
<comment type="cofactor">
    <cofactor evidence="13">
        <name>[4Fe-4S] cluster</name>
        <dbReference type="ChEBI" id="CHEBI:49883"/>
    </cofactor>
    <text evidence="13">Binds 1 [4Fe-4S] cluster per subunit.</text>
</comment>
<evidence type="ECO:0000256" key="6">
    <source>
        <dbReference type="ARBA" id="ARBA00022485"/>
    </source>
</evidence>
<dbReference type="PROSITE" id="PS00450">
    <property type="entry name" value="ACONITASE_1"/>
    <property type="match status" value="1"/>
</dbReference>
<gene>
    <name evidence="13 14" type="primary">leuC</name>
    <name evidence="14" type="ORF">E7N58_08345</name>
</gene>
<evidence type="ECO:0000256" key="3">
    <source>
        <dbReference type="ARBA" id="ARBA00004729"/>
    </source>
</evidence>
<dbReference type="PRINTS" id="PR00415">
    <property type="entry name" value="ACONITASE"/>
</dbReference>
<keyword evidence="7 13" id="KW-0028">Amino-acid biosynthesis</keyword>
<dbReference type="GO" id="GO:0046872">
    <property type="term" value="F:metal ion binding"/>
    <property type="evidence" value="ECO:0007669"/>
    <property type="project" value="UniProtKB-KW"/>
</dbReference>
<dbReference type="InterPro" id="IPR050067">
    <property type="entry name" value="IPM_dehydratase_rel_enz"/>
</dbReference>
<dbReference type="GO" id="GO:0003861">
    <property type="term" value="F:3-isopropylmalate dehydratase activity"/>
    <property type="evidence" value="ECO:0007669"/>
    <property type="project" value="UniProtKB-UniRule"/>
</dbReference>
<dbReference type="GO" id="GO:0051539">
    <property type="term" value="F:4 iron, 4 sulfur cluster binding"/>
    <property type="evidence" value="ECO:0007669"/>
    <property type="project" value="UniProtKB-KW"/>
</dbReference>
<evidence type="ECO:0000256" key="4">
    <source>
        <dbReference type="ARBA" id="ARBA00011271"/>
    </source>
</evidence>
<evidence type="ECO:0000256" key="7">
    <source>
        <dbReference type="ARBA" id="ARBA00022605"/>
    </source>
</evidence>
<comment type="catalytic activity">
    <reaction evidence="1 13">
        <text>(2R,3S)-3-isopropylmalate = (2S)-2-isopropylmalate</text>
        <dbReference type="Rhea" id="RHEA:32287"/>
        <dbReference type="ChEBI" id="CHEBI:1178"/>
        <dbReference type="ChEBI" id="CHEBI:35121"/>
        <dbReference type="EC" id="4.2.1.33"/>
    </reaction>
</comment>
<evidence type="ECO:0000256" key="1">
    <source>
        <dbReference type="ARBA" id="ARBA00000491"/>
    </source>
</evidence>
<accession>A0A2R4D0C6</accession>
<evidence type="ECO:0000256" key="11">
    <source>
        <dbReference type="ARBA" id="ARBA00023239"/>
    </source>
</evidence>
<dbReference type="InterPro" id="IPR015931">
    <property type="entry name" value="Acnase/IPM_dHydase_lsu_aba_1/3"/>
</dbReference>
<comment type="subunit">
    <text evidence="4 13">Heterodimer of LeuC and LeuD.</text>
</comment>
<evidence type="ECO:0000256" key="12">
    <source>
        <dbReference type="ARBA" id="ARBA00023304"/>
    </source>
</evidence>
<dbReference type="NCBIfam" id="NF009116">
    <property type="entry name" value="PRK12466.1"/>
    <property type="match status" value="1"/>
</dbReference>
<dbReference type="FunFam" id="3.30.499.10:FF:000007">
    <property type="entry name" value="3-isopropylmalate dehydratase large subunit"/>
    <property type="match status" value="1"/>
</dbReference>
<dbReference type="InterPro" id="IPR001030">
    <property type="entry name" value="Acoase/IPM_deHydtase_lsu_aba"/>
</dbReference>
<evidence type="ECO:0000313" key="14">
    <source>
        <dbReference type="EMBL" id="EAK8194145.1"/>
    </source>
</evidence>
<keyword evidence="11 13" id="KW-0456">Lyase</keyword>
<keyword evidence="6 13" id="KW-0004">4Fe-4S</keyword>
<dbReference type="CDD" id="cd01583">
    <property type="entry name" value="IPMI"/>
    <property type="match status" value="1"/>
</dbReference>
<feature type="binding site" evidence="13">
    <location>
        <position position="349"/>
    </location>
    <ligand>
        <name>[4Fe-4S] cluster</name>
        <dbReference type="ChEBI" id="CHEBI:49883"/>
    </ligand>
</feature>